<dbReference type="Proteomes" id="UP001416858">
    <property type="component" value="Unassembled WGS sequence"/>
</dbReference>
<protein>
    <recommendedName>
        <fullName evidence="3">Type I phosphodiesterase / nucleotide pyrophosphatase</fullName>
    </recommendedName>
</protein>
<accession>A0ABP9VPX5</accession>
<dbReference type="PANTHER" id="PTHR10151:SF120">
    <property type="entry name" value="BIS(5'-ADENOSYL)-TRIPHOSPHATASE"/>
    <property type="match status" value="1"/>
</dbReference>
<dbReference type="EMBL" id="BAABRO010000005">
    <property type="protein sequence ID" value="GAA5507192.1"/>
    <property type="molecule type" value="Genomic_DNA"/>
</dbReference>
<name>A0ABP9VPX5_9BACT</name>
<sequence length="310" mass="34356">MYPKWKLIVQSKWFVCLAFVLMSPVVVVAADTPKVLFLGIDGCRFDALRKANTPNLDRLIEQGIYADNTRIFHPRYTTADTISGPGWSSILTGVWADKHGVLDNQFKVSHYDKFPHFFARVKEQSPELKTASLICWAPIDQYIVANADKRFSFTEKDYGKRDDAATDEAVKQLADESLDVMFLYLGATDEAGHASGFHPANPQYVETIQAADARIGRVLTAIQARSSFENEDWLVVVTSDHGGKGTSHSNGHEVPEIYNSFLIVSGDAAQRGKFDSDTYIVDAPATALKHLGIDASEDWQLDGKPVGLKK</sequence>
<dbReference type="InterPro" id="IPR002591">
    <property type="entry name" value="Phosphodiest/P_Trfase"/>
</dbReference>
<evidence type="ECO:0008006" key="3">
    <source>
        <dbReference type="Google" id="ProtNLM"/>
    </source>
</evidence>
<organism evidence="1 2">
    <name type="scientific">Novipirellula caenicola</name>
    <dbReference type="NCBI Taxonomy" id="1536901"/>
    <lineage>
        <taxon>Bacteria</taxon>
        <taxon>Pseudomonadati</taxon>
        <taxon>Planctomycetota</taxon>
        <taxon>Planctomycetia</taxon>
        <taxon>Pirellulales</taxon>
        <taxon>Pirellulaceae</taxon>
        <taxon>Novipirellula</taxon>
    </lineage>
</organism>
<dbReference type="Gene3D" id="3.40.720.10">
    <property type="entry name" value="Alkaline Phosphatase, subunit A"/>
    <property type="match status" value="1"/>
</dbReference>
<comment type="caution">
    <text evidence="1">The sequence shown here is derived from an EMBL/GenBank/DDBJ whole genome shotgun (WGS) entry which is preliminary data.</text>
</comment>
<proteinExistence type="predicted"/>
<dbReference type="Pfam" id="PF01663">
    <property type="entry name" value="Phosphodiest"/>
    <property type="match status" value="1"/>
</dbReference>
<dbReference type="PANTHER" id="PTHR10151">
    <property type="entry name" value="ECTONUCLEOTIDE PYROPHOSPHATASE/PHOSPHODIESTERASE"/>
    <property type="match status" value="1"/>
</dbReference>
<dbReference type="SUPFAM" id="SSF53649">
    <property type="entry name" value="Alkaline phosphatase-like"/>
    <property type="match status" value="1"/>
</dbReference>
<evidence type="ECO:0000313" key="2">
    <source>
        <dbReference type="Proteomes" id="UP001416858"/>
    </source>
</evidence>
<reference evidence="1 2" key="1">
    <citation type="submission" date="2024-02" db="EMBL/GenBank/DDBJ databases">
        <title>Rhodopirellula caenicola NBRC 110016.</title>
        <authorList>
            <person name="Ichikawa N."/>
            <person name="Katano-Makiyama Y."/>
            <person name="Hidaka K."/>
        </authorList>
    </citation>
    <scope>NUCLEOTIDE SEQUENCE [LARGE SCALE GENOMIC DNA]</scope>
    <source>
        <strain evidence="1 2">NBRC 110016</strain>
    </source>
</reference>
<gene>
    <name evidence="1" type="ORF">Rcae01_02647</name>
</gene>
<keyword evidence="2" id="KW-1185">Reference proteome</keyword>
<dbReference type="InterPro" id="IPR017850">
    <property type="entry name" value="Alkaline_phosphatase_core_sf"/>
</dbReference>
<evidence type="ECO:0000313" key="1">
    <source>
        <dbReference type="EMBL" id="GAA5507192.1"/>
    </source>
</evidence>